<feature type="domain" description="Reverse transcriptase/retrotransposon-derived protein RNase H-like" evidence="3">
    <location>
        <begin position="253"/>
        <end position="344"/>
    </location>
</feature>
<organism evidence="4 5">
    <name type="scientific">Mytilus coruscus</name>
    <name type="common">Sea mussel</name>
    <dbReference type="NCBI Taxonomy" id="42192"/>
    <lineage>
        <taxon>Eukaryota</taxon>
        <taxon>Metazoa</taxon>
        <taxon>Spiralia</taxon>
        <taxon>Lophotrochozoa</taxon>
        <taxon>Mollusca</taxon>
        <taxon>Bivalvia</taxon>
        <taxon>Autobranchia</taxon>
        <taxon>Pteriomorphia</taxon>
        <taxon>Mytilida</taxon>
        <taxon>Mytiloidea</taxon>
        <taxon>Mytilidae</taxon>
        <taxon>Mytilinae</taxon>
        <taxon>Mytilus</taxon>
    </lineage>
</organism>
<sequence length="686" mass="78555">MKGTTEKIFNMLKVWYERSDDLESSKSEVLACLDIISNVSSDEVDIIDLNAKVVPVIHAKETIDEELSVEQKQQLGQLLFEYSDIFSNVPQVTDVIQHTVKTKTDDPVYKKPYPLPYALRNQVKVEVEKMLKSHINELSNSPYAAPVVLVKKKDSTFQLLREAKLTGRPSKCLFGFSELEFLGHITGNGTLKPVQDKVSAIREFPVLTKTNVRSFQGLIGFYRKFIPKFAEISLPLTDLTKKSVPNQVKWLDILQKFVDLLKHEICKDSFLRSPDLNRKFILRTDASQFCLGDVSEQEFEDGRHPVIFISKKLSSAKCNYSVIEKECYAIVWAVKTLRVYLEGKIPEKVIVYRQCKIILEVTSKHFQRLKQNSEKSSIMASKSGLANVLNLKPSSALRYAKYFPNNAEYASKVYPEKKKRPKHREAETQTEGAVIMPTYTQTDDQIVDAKVVFVEKPQSQNVEPLEEQQSSADNGQQPTTPLQEQSQQGPSSGNHDIDSQTVWNDLKEFGEPRIVVSLIGAYNERSPTYELVDYLLLKKAIDHVARYAGRCGFIYQEEDTKFLQSVVNRCCPIGGLPHTYMYGYVSTNYSISIFDIKVNEHDTLWERFTDGILRAWSFEEKHDEETLRMEYLPMDGGEYISKYVADINGLTRRELFAGYSLKKGNCQENEENQKNNESEEENHQVR</sequence>
<proteinExistence type="predicted"/>
<keyword evidence="1" id="KW-0511">Multifunctional enzyme</keyword>
<evidence type="ECO:0000313" key="4">
    <source>
        <dbReference type="EMBL" id="CAC5398183.1"/>
    </source>
</evidence>
<dbReference type="Pfam" id="PF17919">
    <property type="entry name" value="RT_RNaseH_2"/>
    <property type="match status" value="1"/>
</dbReference>
<dbReference type="InterPro" id="IPR043502">
    <property type="entry name" value="DNA/RNA_pol_sf"/>
</dbReference>
<feature type="region of interest" description="Disordered" evidence="2">
    <location>
        <begin position="460"/>
        <end position="499"/>
    </location>
</feature>
<name>A0A6J8CNW2_MYTCO</name>
<dbReference type="Gene3D" id="3.30.70.270">
    <property type="match status" value="1"/>
</dbReference>
<dbReference type="InterPro" id="IPR041577">
    <property type="entry name" value="RT_RNaseH_2"/>
</dbReference>
<dbReference type="InterPro" id="IPR050951">
    <property type="entry name" value="Retrovirus_Pol_polyprotein"/>
</dbReference>
<protein>
    <submittedName>
        <fullName evidence="4">Retrovirus-related Pol polyprotein from transposon 297,Retrovirus-related Pol polyprotein from transposon 17.6</fullName>
    </submittedName>
</protein>
<dbReference type="SUPFAM" id="SSF56672">
    <property type="entry name" value="DNA/RNA polymerases"/>
    <property type="match status" value="1"/>
</dbReference>
<dbReference type="Proteomes" id="UP000507470">
    <property type="component" value="Unassembled WGS sequence"/>
</dbReference>
<dbReference type="PANTHER" id="PTHR37984:SF5">
    <property type="entry name" value="PROTEIN NYNRIN-LIKE"/>
    <property type="match status" value="1"/>
</dbReference>
<dbReference type="InterPro" id="IPR043128">
    <property type="entry name" value="Rev_trsase/Diguanyl_cyclase"/>
</dbReference>
<dbReference type="Gene3D" id="3.10.10.10">
    <property type="entry name" value="HIV Type 1 Reverse Transcriptase, subunit A, domain 1"/>
    <property type="match status" value="1"/>
</dbReference>
<keyword evidence="5" id="KW-1185">Reference proteome</keyword>
<evidence type="ECO:0000259" key="3">
    <source>
        <dbReference type="Pfam" id="PF17919"/>
    </source>
</evidence>
<evidence type="ECO:0000313" key="5">
    <source>
        <dbReference type="Proteomes" id="UP000507470"/>
    </source>
</evidence>
<dbReference type="GO" id="GO:0003824">
    <property type="term" value="F:catalytic activity"/>
    <property type="evidence" value="ECO:0007669"/>
    <property type="project" value="UniProtKB-KW"/>
</dbReference>
<dbReference type="Gene3D" id="3.10.20.370">
    <property type="match status" value="1"/>
</dbReference>
<dbReference type="PANTHER" id="PTHR37984">
    <property type="entry name" value="PROTEIN CBG26694"/>
    <property type="match status" value="1"/>
</dbReference>
<feature type="compositionally biased region" description="Basic and acidic residues" evidence="2">
    <location>
        <begin position="671"/>
        <end position="686"/>
    </location>
</feature>
<gene>
    <name evidence="4" type="ORF">MCOR_32567</name>
</gene>
<feature type="region of interest" description="Disordered" evidence="2">
    <location>
        <begin position="667"/>
        <end position="686"/>
    </location>
</feature>
<dbReference type="AlphaFoldDB" id="A0A6J8CNW2"/>
<evidence type="ECO:0000256" key="1">
    <source>
        <dbReference type="ARBA" id="ARBA00023268"/>
    </source>
</evidence>
<dbReference type="OrthoDB" id="422540at2759"/>
<dbReference type="EMBL" id="CACVKT020005837">
    <property type="protein sequence ID" value="CAC5398183.1"/>
    <property type="molecule type" value="Genomic_DNA"/>
</dbReference>
<reference evidence="4 5" key="1">
    <citation type="submission" date="2020-06" db="EMBL/GenBank/DDBJ databases">
        <authorList>
            <person name="Li R."/>
            <person name="Bekaert M."/>
        </authorList>
    </citation>
    <scope>NUCLEOTIDE SEQUENCE [LARGE SCALE GENOMIC DNA]</scope>
    <source>
        <strain evidence="5">wild</strain>
    </source>
</reference>
<accession>A0A6J8CNW2</accession>
<evidence type="ECO:0000256" key="2">
    <source>
        <dbReference type="SAM" id="MobiDB-lite"/>
    </source>
</evidence>